<dbReference type="PANTHER" id="PTHR35787:SF1">
    <property type="entry name" value="GLYCEROL UPTAKE OPERON ANTITERMINATOR REGULATORY PROTEIN"/>
    <property type="match status" value="1"/>
</dbReference>
<organism evidence="1 2">
    <name type="scientific">Fusobacterium ulcerans</name>
    <dbReference type="NCBI Taxonomy" id="861"/>
    <lineage>
        <taxon>Bacteria</taxon>
        <taxon>Fusobacteriati</taxon>
        <taxon>Fusobacteriota</taxon>
        <taxon>Fusobacteriia</taxon>
        <taxon>Fusobacteriales</taxon>
        <taxon>Fusobacteriaceae</taxon>
        <taxon>Fusobacterium</taxon>
    </lineage>
</organism>
<dbReference type="InterPro" id="IPR013785">
    <property type="entry name" value="Aldolase_TIM"/>
</dbReference>
<dbReference type="PIRSF" id="PIRSF016897">
    <property type="entry name" value="GlpP"/>
    <property type="match status" value="1"/>
</dbReference>
<dbReference type="Proteomes" id="UP000249008">
    <property type="component" value="Chromosome 1"/>
</dbReference>
<accession>A0AAX1TMV1</accession>
<proteinExistence type="predicted"/>
<name>A0AAX1TMV1_9FUSO</name>
<gene>
    <name evidence="1" type="primary">ygcP</name>
    <name evidence="1" type="ORF">NCTC12112_01654</name>
</gene>
<dbReference type="SUPFAM" id="SSF110391">
    <property type="entry name" value="GlpP-like"/>
    <property type="match status" value="1"/>
</dbReference>
<dbReference type="RefSeq" id="WP_005979907.1">
    <property type="nucleotide sequence ID" value="NZ_BAABXY010000001.1"/>
</dbReference>
<protein>
    <submittedName>
        <fullName evidence="1">Glycerol-3-phosphate responsive antiterminator</fullName>
    </submittedName>
</protein>
<dbReference type="InterPro" id="IPR006699">
    <property type="entry name" value="GlpP"/>
</dbReference>
<dbReference type="Gene3D" id="3.20.20.70">
    <property type="entry name" value="Aldolase class I"/>
    <property type="match status" value="1"/>
</dbReference>
<dbReference type="PANTHER" id="PTHR35787">
    <property type="entry name" value="GLYCEROL UPTAKE OPERON ANTITERMINATOR REGULATORY PROTEIN"/>
    <property type="match status" value="1"/>
</dbReference>
<reference evidence="1 2" key="1">
    <citation type="submission" date="2018-06" db="EMBL/GenBank/DDBJ databases">
        <authorList>
            <consortium name="Pathogen Informatics"/>
            <person name="Doyle S."/>
        </authorList>
    </citation>
    <scope>NUCLEOTIDE SEQUENCE [LARGE SCALE GENOMIC DNA]</scope>
    <source>
        <strain evidence="1 2">NCTC12112</strain>
    </source>
</reference>
<dbReference type="GeneID" id="78456209"/>
<dbReference type="GO" id="GO:0006071">
    <property type="term" value="P:glycerol metabolic process"/>
    <property type="evidence" value="ECO:0007669"/>
    <property type="project" value="InterPro"/>
</dbReference>
<dbReference type="Pfam" id="PF04309">
    <property type="entry name" value="G3P_antiterm"/>
    <property type="match status" value="1"/>
</dbReference>
<dbReference type="KEGG" id="ful:C4N20_15380"/>
<dbReference type="GO" id="GO:0006355">
    <property type="term" value="P:regulation of DNA-templated transcription"/>
    <property type="evidence" value="ECO:0007669"/>
    <property type="project" value="InterPro"/>
</dbReference>
<sequence length="186" mass="20493">MKIREVLERNPVIPAVKNDTYLEEAKNSSSEIVFVIISNLLNVTDIVAELKKAGKIVFVHVDMIEGLSSSAYGVEYIIKNTGLDGIITTKHNVVSLANKNEIPVIQRFFILDSFSFKNTIAHIRENKPSAVEILPGIMPKIIKKIKNILNVPIIAGGLIDEKEDVINALKAGAEGISTTDKNLWES</sequence>
<dbReference type="EMBL" id="LS483487">
    <property type="protein sequence ID" value="SQJ03423.1"/>
    <property type="molecule type" value="Genomic_DNA"/>
</dbReference>
<dbReference type="AlphaFoldDB" id="A0AAX1TMV1"/>
<evidence type="ECO:0000313" key="1">
    <source>
        <dbReference type="EMBL" id="SQJ03423.1"/>
    </source>
</evidence>
<evidence type="ECO:0000313" key="2">
    <source>
        <dbReference type="Proteomes" id="UP000249008"/>
    </source>
</evidence>